<dbReference type="InterPro" id="IPR006707">
    <property type="entry name" value="T7SS_EccD"/>
</dbReference>
<keyword evidence="5 7" id="KW-1133">Transmembrane helix</keyword>
<gene>
    <name evidence="9" type="ORF">HNR67_004701</name>
</gene>
<protein>
    <submittedName>
        <fullName evidence="9">Type VII secretion integral membrane protein EccD</fullName>
    </submittedName>
</protein>
<evidence type="ECO:0000256" key="1">
    <source>
        <dbReference type="ARBA" id="ARBA00004651"/>
    </source>
</evidence>
<feature type="transmembrane region" description="Helical" evidence="7">
    <location>
        <begin position="327"/>
        <end position="346"/>
    </location>
</feature>
<feature type="transmembrane region" description="Helical" evidence="7">
    <location>
        <begin position="269"/>
        <end position="287"/>
    </location>
</feature>
<dbReference type="Gene3D" id="3.10.20.90">
    <property type="entry name" value="Phosphatidylinositol 3-kinase Catalytic Subunit, Chain A, domain 1"/>
    <property type="match status" value="1"/>
</dbReference>
<dbReference type="Pfam" id="PF08817">
    <property type="entry name" value="YukD"/>
    <property type="match status" value="1"/>
</dbReference>
<dbReference type="InterPro" id="IPR044049">
    <property type="entry name" value="EccD_transm"/>
</dbReference>
<organism evidence="9 10">
    <name type="scientific">Crossiella cryophila</name>
    <dbReference type="NCBI Taxonomy" id="43355"/>
    <lineage>
        <taxon>Bacteria</taxon>
        <taxon>Bacillati</taxon>
        <taxon>Actinomycetota</taxon>
        <taxon>Actinomycetes</taxon>
        <taxon>Pseudonocardiales</taxon>
        <taxon>Pseudonocardiaceae</taxon>
        <taxon>Crossiella</taxon>
    </lineage>
</organism>
<dbReference type="RefSeq" id="WP_185004426.1">
    <property type="nucleotide sequence ID" value="NZ_BAAAUI010000096.1"/>
</dbReference>
<comment type="subcellular location">
    <subcellularLocation>
        <location evidence="1">Cell membrane</location>
        <topology evidence="1">Multi-pass membrane protein</topology>
    </subcellularLocation>
</comment>
<keyword evidence="10" id="KW-1185">Reference proteome</keyword>
<feature type="transmembrane region" description="Helical" evidence="7">
    <location>
        <begin position="445"/>
        <end position="464"/>
    </location>
</feature>
<keyword evidence="3" id="KW-1003">Cell membrane</keyword>
<name>A0A7W7CCH3_9PSEU</name>
<feature type="domain" description="EccD-like transmembrane" evidence="8">
    <location>
        <begin position="123"/>
        <end position="467"/>
    </location>
</feature>
<evidence type="ECO:0000256" key="4">
    <source>
        <dbReference type="ARBA" id="ARBA00022692"/>
    </source>
</evidence>
<evidence type="ECO:0000256" key="3">
    <source>
        <dbReference type="ARBA" id="ARBA00022475"/>
    </source>
</evidence>
<dbReference type="AlphaFoldDB" id="A0A7W7CCH3"/>
<keyword evidence="6 7" id="KW-0472">Membrane</keyword>
<evidence type="ECO:0000259" key="8">
    <source>
        <dbReference type="Pfam" id="PF19053"/>
    </source>
</evidence>
<feature type="transmembrane region" description="Helical" evidence="7">
    <location>
        <begin position="203"/>
        <end position="226"/>
    </location>
</feature>
<feature type="transmembrane region" description="Helical" evidence="7">
    <location>
        <begin position="404"/>
        <end position="424"/>
    </location>
</feature>
<reference evidence="9 10" key="1">
    <citation type="submission" date="2020-08" db="EMBL/GenBank/DDBJ databases">
        <title>Sequencing the genomes of 1000 actinobacteria strains.</title>
        <authorList>
            <person name="Klenk H.-P."/>
        </authorList>
    </citation>
    <scope>NUCLEOTIDE SEQUENCE [LARGE SCALE GENOMIC DNA]</scope>
    <source>
        <strain evidence="9 10">DSM 44230</strain>
    </source>
</reference>
<evidence type="ECO:0000256" key="2">
    <source>
        <dbReference type="ARBA" id="ARBA00006162"/>
    </source>
</evidence>
<dbReference type="InterPro" id="IPR024962">
    <property type="entry name" value="YukD-like"/>
</dbReference>
<dbReference type="GO" id="GO:0005886">
    <property type="term" value="C:plasma membrane"/>
    <property type="evidence" value="ECO:0007669"/>
    <property type="project" value="UniProtKB-SubCell"/>
</dbReference>
<feature type="transmembrane region" description="Helical" evidence="7">
    <location>
        <begin position="238"/>
        <end position="257"/>
    </location>
</feature>
<dbReference type="Pfam" id="PF19053">
    <property type="entry name" value="EccD"/>
    <property type="match status" value="1"/>
</dbReference>
<dbReference type="NCBIfam" id="TIGR03920">
    <property type="entry name" value="T7SS_EccD"/>
    <property type="match status" value="1"/>
</dbReference>
<feature type="transmembrane region" description="Helical" evidence="7">
    <location>
        <begin position="148"/>
        <end position="169"/>
    </location>
</feature>
<dbReference type="EMBL" id="JACHMH010000001">
    <property type="protein sequence ID" value="MBB4678583.1"/>
    <property type="molecule type" value="Genomic_DNA"/>
</dbReference>
<evidence type="ECO:0000256" key="6">
    <source>
        <dbReference type="ARBA" id="ARBA00023136"/>
    </source>
</evidence>
<dbReference type="Proteomes" id="UP000533598">
    <property type="component" value="Unassembled WGS sequence"/>
</dbReference>
<evidence type="ECO:0000313" key="10">
    <source>
        <dbReference type="Proteomes" id="UP000533598"/>
    </source>
</evidence>
<comment type="similarity">
    <text evidence="2">Belongs to the EccD/Snm4 family.</text>
</comment>
<evidence type="ECO:0000313" key="9">
    <source>
        <dbReference type="EMBL" id="MBB4678583.1"/>
    </source>
</evidence>
<evidence type="ECO:0000256" key="5">
    <source>
        <dbReference type="ARBA" id="ARBA00022989"/>
    </source>
</evidence>
<proteinExistence type="inferred from homology"/>
<feature type="transmembrane region" description="Helical" evidence="7">
    <location>
        <begin position="124"/>
        <end position="142"/>
    </location>
</feature>
<keyword evidence="4 7" id="KW-0812">Transmembrane</keyword>
<evidence type="ECO:0000256" key="7">
    <source>
        <dbReference type="SAM" id="Phobius"/>
    </source>
</evidence>
<sequence length="469" mass="48645">MSATRNAELCRVTVFGPSGRADLAVPVTTTVSALLPTLVQHVLREAERAPAGDEAGAWVLQRLGEAPFDADGTPATLDWLDGERLHLLRAEEALPELDFDDIADGMATAVSRQGNRWNEKVNRTLFLSLTGALLGVIGVSLFSNASGLLAAIVAGELALVLCVAATVVARMLADRALAGVVGTAGCLFAALCGALAAEGVAGTLALAPFGVLVGALTLTGVSAALLLTQRLLAPDLPIVPFGCAAVAGLGGILAMWLHLGVGLTPTQNAVVVATTFFLLTLAAPKLATRTARLRGPQLPRTAEELKIDVAPEPAAEVVAQTGHADRYLSVLAIGSATVIAVALWYLLAAPTWLDHTLAGLLAVLVLLRAREFLNIGQRTGLALAGSWGLALFALSLLAEWTDLWRVVGVAALLGGVLLLVLAALRPAHRRLLPIWPHTGDVAEKLLALALIPFLMHALGVFAWARGLAG</sequence>
<feature type="transmembrane region" description="Helical" evidence="7">
    <location>
        <begin position="176"/>
        <end position="197"/>
    </location>
</feature>
<feature type="transmembrane region" description="Helical" evidence="7">
    <location>
        <begin position="381"/>
        <end position="398"/>
    </location>
</feature>
<accession>A0A7W7CCH3</accession>
<comment type="caution">
    <text evidence="9">The sequence shown here is derived from an EMBL/GenBank/DDBJ whole genome shotgun (WGS) entry which is preliminary data.</text>
</comment>